<dbReference type="InterPro" id="IPR042197">
    <property type="entry name" value="Apaf_helical"/>
</dbReference>
<gene>
    <name evidence="7" type="ORF">DCAF_LOCUS15916</name>
</gene>
<dbReference type="PANTHER" id="PTHR33463">
    <property type="entry name" value="NB-ARC DOMAIN-CONTAINING PROTEIN-RELATED"/>
    <property type="match status" value="1"/>
</dbReference>
<dbReference type="SUPFAM" id="SSF52047">
    <property type="entry name" value="RNI-like"/>
    <property type="match status" value="3"/>
</dbReference>
<keyword evidence="4" id="KW-0067">ATP-binding</keyword>
<feature type="domain" description="NB-ARC" evidence="5">
    <location>
        <begin position="161"/>
        <end position="324"/>
    </location>
</feature>
<dbReference type="Proteomes" id="UP001314170">
    <property type="component" value="Unassembled WGS sequence"/>
</dbReference>
<feature type="domain" description="Disease resistance protein At4g27190-like leucine-rich repeats" evidence="6">
    <location>
        <begin position="1615"/>
        <end position="1759"/>
    </location>
</feature>
<dbReference type="PRINTS" id="PR00364">
    <property type="entry name" value="DISEASERSIST"/>
</dbReference>
<accession>A0AAV1RVY4</accession>
<evidence type="ECO:0008006" key="9">
    <source>
        <dbReference type="Google" id="ProtNLM"/>
    </source>
</evidence>
<dbReference type="InterPro" id="IPR027417">
    <property type="entry name" value="P-loop_NTPase"/>
</dbReference>
<dbReference type="InterPro" id="IPR001611">
    <property type="entry name" value="Leu-rich_rpt"/>
</dbReference>
<dbReference type="EMBL" id="CAWUPB010001160">
    <property type="protein sequence ID" value="CAK7340829.1"/>
    <property type="molecule type" value="Genomic_DNA"/>
</dbReference>
<dbReference type="SUPFAM" id="SSF52540">
    <property type="entry name" value="P-loop containing nucleoside triphosphate hydrolases"/>
    <property type="match status" value="1"/>
</dbReference>
<proteinExistence type="inferred from homology"/>
<evidence type="ECO:0000256" key="2">
    <source>
        <dbReference type="ARBA" id="ARBA00022741"/>
    </source>
</evidence>
<dbReference type="InterPro" id="IPR057135">
    <property type="entry name" value="At4g27190-like_LRR"/>
</dbReference>
<evidence type="ECO:0000259" key="5">
    <source>
        <dbReference type="Pfam" id="PF00931"/>
    </source>
</evidence>
<dbReference type="SUPFAM" id="SSF52058">
    <property type="entry name" value="L domain-like"/>
    <property type="match status" value="3"/>
</dbReference>
<name>A0AAV1RVY4_9ROSI</name>
<keyword evidence="8" id="KW-1185">Reference proteome</keyword>
<keyword evidence="3" id="KW-0611">Plant defense</keyword>
<dbReference type="PANTHER" id="PTHR33463:SF203">
    <property type="entry name" value="AAA+ ATPASE DOMAIN-CONTAINING PROTEIN"/>
    <property type="match status" value="1"/>
</dbReference>
<dbReference type="GO" id="GO:0043531">
    <property type="term" value="F:ADP binding"/>
    <property type="evidence" value="ECO:0007669"/>
    <property type="project" value="InterPro"/>
</dbReference>
<sequence length="2551" mass="290547">MEIVSAIASKIVELLIAPIGRPISYVFNYEGNLSNLKKTVKKLEMTKVTTQHDVDLAERQGEEIESDVRQWLSDVNNITGEIDKILVDGEQATKNCFMGSCPNLKSRYQLSRKAKKKLEVVFDLQREVIKFDRVSYPAASQARRVIPPKDYEAFESRTLVLNQILEALKKAEVNMIELYGMGGVGKTSLVKKVAEQVRKHSIFDVVVFAVVSKAPVLRNIQGEIADGLGFKLEAETVNGRANLLRDRLEKEKKILVILDDIWERLELEDVGIPSGSDHEGCKLLMTSRSLNVLSRDMGVLKDNFMLQVLPGNEAWNFFERMVGTAVQDPSLQSVVQEVAERCAGLPILLATVARALKNGNLSEWKDALERLKNKEEMDAQVPSALDLSYEFLKGDEIKSLFLLCGQLVPHCIWIRDLLMYATGLGLFKRSNSLEAARHRLHTYLKDLKASCLLVEGNTDGAVKMHDIVHQFAASIASRDHRVLAVAYGTALNEWPTEDELEQCTAISLPYCEIPELPAALKCPETESLILYGDDISPKIQDDFFREMKKLKVVDLSDLHLLAIPSSLQFLENLQTLCLDRCDLGDIAIIGEMKRLLVLSLQGSNIVRLPREIGQLTRLQLLNLSNNPTLVVIPPNVLSCLTQLEDLYMEDSFLRWEDEGSKKVERNASLAELKHLQNLLTLDIHITDAKLLPKDLFLDKLERFRILIGDGWNWLGKYEASRTLKLKLNTSILFEAGIQLLLKRTEDLHLHDLKGVTNIVHELEAQGFHLLKHLHIEESLEIQYIVDSIMMGPSIAAFPRLESLSLDNLNSLEKICNGPPKKEIFSRLRILKIETCHRLKNVFSLSLAGGILQLEEIGISNCKIMEVIVAEESEGDAEHKDEVLKLSQVRTLTLERLPQLKSICSKVNGASTSQTKARSSIEIASEDELETPMPAFNKKIVFPNLEDLKLSTLRIEMIWSDQSIDLLAHLERLEICDCNVMEEIIAREGAIVREVAFPKLGFLKLSGLRNLIRFCTSNLIECPFLKELQIENCHAMEMFISNSVTANTKSTLFDENVLFLNLEELQIFGMNNLKMIWHNKLHSDSFCKLKALKVGHGKRLLKIFPPNMLRRFQNLEKLVISDCDELEEVFDLRPLIIEEGTHSTTTTQLRTMDVRNLPNLKSVWNGNPQEILSFQNLHSVIVWKCPSLQNLFPTSVALDLLQLEVLNVDSCGILEEIVAKEEGVEEDLNFVFPKITSLQFWRLPELKRFYPRRHTLELSMLKKLTVYHCDKMTVFESELQSLEGPRCREKQLEIQVHQPLFSFIKENKANSKGNKPTKSPTFEQLKNKAASITKSTNDGTSHPIIIPNLLELSLSSKEATIIRQGQFPVDILRKLEVLELQCFHEESAVFPFDLLIQRVHNLEKLVVSCSLFKELFSRGVVGEEKHAMTLARIKCLKLNGLLNLERIWNQDLLVDQLIKNLEKLEAWSCYSLTNLAPSTTSFQNLRSLDVWQCKGLIYLIASSTARSLGQLTAMTVRECKVITEIVANEEDESEDEIVFRKLESLRLDCLASLTSFCSANFTFKFPSLTEVILKQCPKMETFCQRVLSAPKLKRVLWLTGEKQKGQWTGDLNKTIQQLSKEALKEVWHGEVLGEIFCDLKSLMVEDCASFLSAISSNLLLSLNNLEELDVRNCESLEEVFNLEGLNSDQGHVGLLSKLERFQLIDLLKLRNVWNERLHRIFDFRGLKLLKVHNCRSLKNIFTPSIAAVLVQLQELEVKWCPMIEEIITKGLEEEVKTEKIIFPQLNSIILESLPNLTSFYCGRGVVECPSLKIVCIVDCLSTFSSAFLRQQEPTNNGSAEPEIGFSNLESMELSSIKLEKIWHDRSWVKKLTSLTVEGCGNLRYFFTSSMVESLAQLQKLKVYDCKRVEEIIVTEHLGEGENGSEIVFPKLSSLELKGLPKFIRFCICNLIKCPSLKLLRIEKCPDLKTFVSNSVSAEVAGTTITEPKRTNSSLFDDKVAFPNLERLVLNYMDGLEMIWHHELHSDSFCMLKKLEIEQGKKLLNIFPPKMLRRFKNLEYFDVTDCASLEEVFDLQFLINEKEAHDVTATQLREMYLWKLPSLKHVWNGNPQGILSFKNLHAVDAWKCPALKSLFPSSIAVDLLQLEKLEINECGIEEIVSKEEGVEAFPRNSNLQGPFKEDEIEIQVPQPFLSIGKITPNLEEFALNSKDTTMIWESQFPADFFHKIKALALQCFHDESEDFPFGLLQRFQNMETLVVRDGHFKQLFPDGLAFEEEHATALTRIRHLILSRLPDLEHIWNQHFQVDLLLPNLGTLQLLRCSSVIYLAPPTASFWNLTVLNVYQCKALIYLVTSSTAKHLVQLTKMTVEECDMVTEVVSIQQEEAENEIIIFKKLEYLTLISLASLTCFCPAKFTFKFPSLVEVTVIQCPKMKIFSPRVLSTPELEKVWLTRVKDRRRWKGNLNSTIQQLYTEVTRDKENLDEIPIEVASLADRLFLLSALKNLKNSPLLNPQQLEIVRVNVENADSLVTYHPFYEQQIDLTRALKFSMEDNC</sequence>
<evidence type="ECO:0000256" key="3">
    <source>
        <dbReference type="ARBA" id="ARBA00022821"/>
    </source>
</evidence>
<evidence type="ECO:0000313" key="8">
    <source>
        <dbReference type="Proteomes" id="UP001314170"/>
    </source>
</evidence>
<comment type="caution">
    <text evidence="7">The sequence shown here is derived from an EMBL/GenBank/DDBJ whole genome shotgun (WGS) entry which is preliminary data.</text>
</comment>
<protein>
    <recommendedName>
        <fullName evidence="9">AAA+ ATPase domain-containing protein</fullName>
    </recommendedName>
</protein>
<feature type="domain" description="Disease resistance protein At4g27190-like leucine-rich repeats" evidence="6">
    <location>
        <begin position="1348"/>
        <end position="1477"/>
    </location>
</feature>
<evidence type="ECO:0000313" key="7">
    <source>
        <dbReference type="EMBL" id="CAK7340829.1"/>
    </source>
</evidence>
<feature type="domain" description="Disease resistance protein At4g27190-like leucine-rich repeats" evidence="6">
    <location>
        <begin position="2005"/>
        <end position="2153"/>
    </location>
</feature>
<reference evidence="7 8" key="1">
    <citation type="submission" date="2024-01" db="EMBL/GenBank/DDBJ databases">
        <authorList>
            <person name="Waweru B."/>
        </authorList>
    </citation>
    <scope>NUCLEOTIDE SEQUENCE [LARGE SCALE GENOMIC DNA]</scope>
</reference>
<evidence type="ECO:0000256" key="4">
    <source>
        <dbReference type="ARBA" id="ARBA00022840"/>
    </source>
</evidence>
<dbReference type="InterPro" id="IPR032675">
    <property type="entry name" value="LRR_dom_sf"/>
</dbReference>
<feature type="domain" description="Disease resistance protein At4g27190-like leucine-rich repeats" evidence="6">
    <location>
        <begin position="1847"/>
        <end position="1975"/>
    </location>
</feature>
<dbReference type="Pfam" id="PF13855">
    <property type="entry name" value="LRR_8"/>
    <property type="match status" value="1"/>
</dbReference>
<organism evidence="7 8">
    <name type="scientific">Dovyalis caffra</name>
    <dbReference type="NCBI Taxonomy" id="77055"/>
    <lineage>
        <taxon>Eukaryota</taxon>
        <taxon>Viridiplantae</taxon>
        <taxon>Streptophyta</taxon>
        <taxon>Embryophyta</taxon>
        <taxon>Tracheophyta</taxon>
        <taxon>Spermatophyta</taxon>
        <taxon>Magnoliopsida</taxon>
        <taxon>eudicotyledons</taxon>
        <taxon>Gunneridae</taxon>
        <taxon>Pentapetalae</taxon>
        <taxon>rosids</taxon>
        <taxon>fabids</taxon>
        <taxon>Malpighiales</taxon>
        <taxon>Salicaceae</taxon>
        <taxon>Flacourtieae</taxon>
        <taxon>Dovyalis</taxon>
    </lineage>
</organism>
<evidence type="ECO:0000256" key="1">
    <source>
        <dbReference type="ARBA" id="ARBA00008894"/>
    </source>
</evidence>
<dbReference type="Pfam" id="PF00931">
    <property type="entry name" value="NB-ARC"/>
    <property type="match status" value="1"/>
</dbReference>
<dbReference type="InterPro" id="IPR050905">
    <property type="entry name" value="Plant_NBS-LRR"/>
</dbReference>
<evidence type="ECO:0000259" key="6">
    <source>
        <dbReference type="Pfam" id="PF23247"/>
    </source>
</evidence>
<dbReference type="Pfam" id="PF23247">
    <property type="entry name" value="LRR_RPS2"/>
    <property type="match status" value="8"/>
</dbReference>
<keyword evidence="2" id="KW-0547">Nucleotide-binding</keyword>
<feature type="domain" description="Disease resistance protein At4g27190-like leucine-rich repeats" evidence="6">
    <location>
        <begin position="1061"/>
        <end position="1211"/>
    </location>
</feature>
<feature type="domain" description="Disease resistance protein At4g27190-like leucine-rich repeats" evidence="6">
    <location>
        <begin position="745"/>
        <end position="862"/>
    </location>
</feature>
<dbReference type="FunFam" id="3.40.50.300:FF:001091">
    <property type="entry name" value="Probable disease resistance protein At1g61300"/>
    <property type="match status" value="1"/>
</dbReference>
<dbReference type="Gene3D" id="1.10.8.430">
    <property type="entry name" value="Helical domain of apoptotic protease-activating factors"/>
    <property type="match status" value="1"/>
</dbReference>
<feature type="domain" description="Disease resistance protein At4g27190-like leucine-rich repeats" evidence="6">
    <location>
        <begin position="2200"/>
        <end position="2328"/>
    </location>
</feature>
<dbReference type="InterPro" id="IPR002182">
    <property type="entry name" value="NB-ARC"/>
</dbReference>
<feature type="domain" description="Disease resistance protein At4g27190-like leucine-rich repeats" evidence="6">
    <location>
        <begin position="1478"/>
        <end position="1580"/>
    </location>
</feature>
<dbReference type="GO" id="GO:0006952">
    <property type="term" value="P:defense response"/>
    <property type="evidence" value="ECO:0007669"/>
    <property type="project" value="UniProtKB-KW"/>
</dbReference>
<comment type="similarity">
    <text evidence="1">Belongs to the disease resistance NB-LRR family.</text>
</comment>
<dbReference type="Gene3D" id="3.80.10.10">
    <property type="entry name" value="Ribonuclease Inhibitor"/>
    <property type="match status" value="7"/>
</dbReference>
<dbReference type="Gene3D" id="3.40.50.300">
    <property type="entry name" value="P-loop containing nucleotide triphosphate hydrolases"/>
    <property type="match status" value="1"/>
</dbReference>
<dbReference type="GO" id="GO:0005524">
    <property type="term" value="F:ATP binding"/>
    <property type="evidence" value="ECO:0007669"/>
    <property type="project" value="UniProtKB-KW"/>
</dbReference>